<sequence length="328" mass="36104">MEFRFERLVSRNISYKLSHLLDLAGLKMTVNKLLSYMVIGSILLMVIVPFVLYFMKINIILAILSVVIAPAVYLVVIYFILNYLIDKRKSIMENFLPDYLQITAANLRSGVSLDRAMLMAARPEFGQLSLDVKEMNKKIYGGETLDAALTELANSYDSTTLKHSVRMVLEAYRYGGAMSDLISQMSKDLKNQQLTMKEISGQLLMYSIFIVFAGLIAAPAMYGLTSQMIVVTDTVWKGILAANPGGLPTTGVSFLKPSPPKISPQTYHTFSLISIIFITGFAAIIMSTIQSGSAIKGIKFVPVFIIVGIILYYIVGTVISGIFTGLGA</sequence>
<feature type="transmembrane region" description="Helical" evidence="6">
    <location>
        <begin position="59"/>
        <end position="85"/>
    </location>
</feature>
<comment type="subcellular location">
    <subcellularLocation>
        <location evidence="1">Cell membrane</location>
        <topology evidence="1">Multi-pass membrane protein</topology>
    </subcellularLocation>
</comment>
<dbReference type="PANTHER" id="PTHR35007">
    <property type="entry name" value="INTEGRAL MEMBRANE PROTEIN-RELATED"/>
    <property type="match status" value="1"/>
</dbReference>
<evidence type="ECO:0000313" key="8">
    <source>
        <dbReference type="EMBL" id="ASI13509.1"/>
    </source>
</evidence>
<evidence type="ECO:0000256" key="6">
    <source>
        <dbReference type="SAM" id="Phobius"/>
    </source>
</evidence>
<feature type="transmembrane region" description="Helical" evidence="6">
    <location>
        <begin position="203"/>
        <end position="222"/>
    </location>
</feature>
<evidence type="ECO:0000259" key="7">
    <source>
        <dbReference type="Pfam" id="PF00482"/>
    </source>
</evidence>
<name>A0A218NM13_9ARCH</name>
<evidence type="ECO:0000256" key="2">
    <source>
        <dbReference type="ARBA" id="ARBA00022475"/>
    </source>
</evidence>
<organism evidence="8 9">
    <name type="scientific">Candidatus Mancarchaeum acidiphilum</name>
    <dbReference type="NCBI Taxonomy" id="1920749"/>
    <lineage>
        <taxon>Archaea</taxon>
        <taxon>Candidatus Micrarchaeota</taxon>
        <taxon>Candidatus Mancarchaeum</taxon>
    </lineage>
</organism>
<keyword evidence="4 6" id="KW-1133">Transmembrane helix</keyword>
<feature type="transmembrane region" description="Helical" evidence="6">
    <location>
        <begin position="301"/>
        <end position="323"/>
    </location>
</feature>
<gene>
    <name evidence="8" type="ORF">Mia14_0173</name>
</gene>
<evidence type="ECO:0000256" key="5">
    <source>
        <dbReference type="ARBA" id="ARBA00023136"/>
    </source>
</evidence>
<dbReference type="Proteomes" id="UP000197679">
    <property type="component" value="Chromosome"/>
</dbReference>
<dbReference type="KEGG" id="marh:Mia14_0173"/>
<feature type="domain" description="Type II secretion system protein GspF" evidence="7">
    <location>
        <begin position="101"/>
        <end position="222"/>
    </location>
</feature>
<keyword evidence="2" id="KW-1003">Cell membrane</keyword>
<evidence type="ECO:0000313" key="9">
    <source>
        <dbReference type="Proteomes" id="UP000197679"/>
    </source>
</evidence>
<dbReference type="GeneID" id="33313731"/>
<evidence type="ECO:0000256" key="1">
    <source>
        <dbReference type="ARBA" id="ARBA00004651"/>
    </source>
</evidence>
<proteinExistence type="predicted"/>
<dbReference type="RefSeq" id="WP_088819675.1">
    <property type="nucleotide sequence ID" value="NZ_CP019964.1"/>
</dbReference>
<evidence type="ECO:0000256" key="3">
    <source>
        <dbReference type="ARBA" id="ARBA00022692"/>
    </source>
</evidence>
<evidence type="ECO:0000256" key="4">
    <source>
        <dbReference type="ARBA" id="ARBA00022989"/>
    </source>
</evidence>
<dbReference type="PANTHER" id="PTHR35007:SF2">
    <property type="entry name" value="PILUS ASSEMBLE PROTEIN"/>
    <property type="match status" value="1"/>
</dbReference>
<keyword evidence="3 6" id="KW-0812">Transmembrane</keyword>
<keyword evidence="5 6" id="KW-0472">Membrane</keyword>
<dbReference type="AlphaFoldDB" id="A0A218NM13"/>
<dbReference type="EMBL" id="CP019964">
    <property type="protein sequence ID" value="ASI13509.1"/>
    <property type="molecule type" value="Genomic_DNA"/>
</dbReference>
<feature type="transmembrane region" description="Helical" evidence="6">
    <location>
        <begin position="33"/>
        <end position="53"/>
    </location>
</feature>
<protein>
    <submittedName>
        <fullName evidence="8">Type II secretion system membrane protein GspF</fullName>
    </submittedName>
</protein>
<accession>A0A218NM13</accession>
<reference evidence="8 9" key="1">
    <citation type="journal article" date="2017" name="Nat. Commun.">
        <title>'ARMAN' archaea depend on association with euryarchaeal host in culture and in situ.</title>
        <authorList>
            <person name="Golyshina O."/>
            <person name="Toshchakov S."/>
            <person name="Makarova K."/>
            <person name="Gavrilov S."/>
            <person name="Korzhenkov A."/>
            <person name="La Cono V."/>
            <person name="Arcadi E."/>
            <person name="Nechitaylo T."/>
            <person name="Ferrer M."/>
            <person name="Kublanov I."/>
            <person name="Wolf Y."/>
            <person name="Yakimov M."/>
            <person name="Golyshin P."/>
            <person name="Slesarev A."/>
            <person name="Kozyavkin S."/>
        </authorList>
    </citation>
    <scope>NUCLEOTIDE SEQUENCE [LARGE SCALE GENOMIC DNA]</scope>
    <source>
        <strain evidence="8 9">Mia14</strain>
    </source>
</reference>
<dbReference type="InterPro" id="IPR018076">
    <property type="entry name" value="T2SS_GspF_dom"/>
</dbReference>
<dbReference type="GO" id="GO:0005886">
    <property type="term" value="C:plasma membrane"/>
    <property type="evidence" value="ECO:0007669"/>
    <property type="project" value="UniProtKB-SubCell"/>
</dbReference>
<dbReference type="Pfam" id="PF00482">
    <property type="entry name" value="T2SSF"/>
    <property type="match status" value="1"/>
</dbReference>
<feature type="transmembrane region" description="Helical" evidence="6">
    <location>
        <begin position="267"/>
        <end position="289"/>
    </location>
</feature>
<keyword evidence="9" id="KW-1185">Reference proteome</keyword>
<dbReference type="OrthoDB" id="380199at2157"/>